<sequence length="248" mass="26545">MHLLKWLSVVVVAVYLLPAALAALLWWTSERPVSWRQADWSSASLLPTASTNGDAALYILAARTGGLKGAIADHSWIVIKDKSGSAYERWDKVGWGTPVRRNSQPADGRWYSNAPRVVVGITGARAEALIPKVRAAIAAYPYAERGGYALFPGPNSNTFVAHVMRAVPGIDATLPAAAVGRDYPSEGHVFSIDPDRQELRLSLWGYAGIVAGWKSGLEVNFLGLVAGIDPLRLAVKVPAFGTFALLGA</sequence>
<dbReference type="AlphaFoldDB" id="A0A0F9U9I0"/>
<keyword evidence="1" id="KW-0812">Transmembrane</keyword>
<keyword evidence="1" id="KW-1133">Transmembrane helix</keyword>
<dbReference type="Pfam" id="PF12570">
    <property type="entry name" value="DUF3750"/>
    <property type="match status" value="1"/>
</dbReference>
<evidence type="ECO:0000313" key="2">
    <source>
        <dbReference type="EMBL" id="KKN89865.1"/>
    </source>
</evidence>
<keyword evidence="1" id="KW-0472">Membrane</keyword>
<proteinExistence type="predicted"/>
<protein>
    <recommendedName>
        <fullName evidence="3">DUF3750 domain-containing protein</fullName>
    </recommendedName>
</protein>
<organism evidence="2">
    <name type="scientific">marine sediment metagenome</name>
    <dbReference type="NCBI Taxonomy" id="412755"/>
    <lineage>
        <taxon>unclassified sequences</taxon>
        <taxon>metagenomes</taxon>
        <taxon>ecological metagenomes</taxon>
    </lineage>
</organism>
<dbReference type="InterPro" id="IPR022224">
    <property type="entry name" value="DUF3750"/>
</dbReference>
<accession>A0A0F9U9I0</accession>
<name>A0A0F9U9I0_9ZZZZ</name>
<dbReference type="EMBL" id="LAZR01000115">
    <property type="protein sequence ID" value="KKN89865.1"/>
    <property type="molecule type" value="Genomic_DNA"/>
</dbReference>
<reference evidence="2" key="1">
    <citation type="journal article" date="2015" name="Nature">
        <title>Complex archaea that bridge the gap between prokaryotes and eukaryotes.</title>
        <authorList>
            <person name="Spang A."/>
            <person name="Saw J.H."/>
            <person name="Jorgensen S.L."/>
            <person name="Zaremba-Niedzwiedzka K."/>
            <person name="Martijn J."/>
            <person name="Lind A.E."/>
            <person name="van Eijk R."/>
            <person name="Schleper C."/>
            <person name="Guy L."/>
            <person name="Ettema T.J."/>
        </authorList>
    </citation>
    <scope>NUCLEOTIDE SEQUENCE</scope>
</reference>
<gene>
    <name evidence="2" type="ORF">LCGC14_0234300</name>
</gene>
<feature type="transmembrane region" description="Helical" evidence="1">
    <location>
        <begin position="6"/>
        <end position="27"/>
    </location>
</feature>
<comment type="caution">
    <text evidence="2">The sequence shown here is derived from an EMBL/GenBank/DDBJ whole genome shotgun (WGS) entry which is preliminary data.</text>
</comment>
<evidence type="ECO:0000256" key="1">
    <source>
        <dbReference type="SAM" id="Phobius"/>
    </source>
</evidence>
<evidence type="ECO:0008006" key="3">
    <source>
        <dbReference type="Google" id="ProtNLM"/>
    </source>
</evidence>